<evidence type="ECO:0000256" key="1">
    <source>
        <dbReference type="SAM" id="MobiDB-lite"/>
    </source>
</evidence>
<protein>
    <submittedName>
        <fullName evidence="2">Uncharacterized protein</fullName>
    </submittedName>
</protein>
<reference evidence="2 3" key="1">
    <citation type="submission" date="2022-05" db="EMBL/GenBank/DDBJ databases">
        <title>A multi-omics perspective on studying reproductive biology in Daphnia sinensis.</title>
        <authorList>
            <person name="Jia J."/>
        </authorList>
    </citation>
    <scope>NUCLEOTIDE SEQUENCE [LARGE SCALE GENOMIC DNA]</scope>
    <source>
        <strain evidence="2 3">WSL</strain>
    </source>
</reference>
<feature type="region of interest" description="Disordered" evidence="1">
    <location>
        <begin position="61"/>
        <end position="101"/>
    </location>
</feature>
<name>A0AAD5Q2R9_9CRUS</name>
<dbReference type="EMBL" id="WJBH02000001">
    <property type="protein sequence ID" value="KAI9565229.1"/>
    <property type="molecule type" value="Genomic_DNA"/>
</dbReference>
<comment type="caution">
    <text evidence="2">The sequence shown here is derived from an EMBL/GenBank/DDBJ whole genome shotgun (WGS) entry which is preliminary data.</text>
</comment>
<accession>A0AAD5Q2R9</accession>
<dbReference type="Proteomes" id="UP000820818">
    <property type="component" value="Linkage Group LG1"/>
</dbReference>
<proteinExistence type="predicted"/>
<dbReference type="AlphaFoldDB" id="A0AAD5Q2R9"/>
<sequence length="101" mass="12111">MFFPRDSDFEFFSDILQSRVNNNIRGISYGRCLNFKVTLRVERNVFRYTIENFQSDRYAITMENTSDGAKRPKCYDPREEKKMRARRRRLPGKSTTNLRGE</sequence>
<feature type="compositionally biased region" description="Basic and acidic residues" evidence="1">
    <location>
        <begin position="68"/>
        <end position="82"/>
    </location>
</feature>
<organism evidence="2 3">
    <name type="scientific">Daphnia sinensis</name>
    <dbReference type="NCBI Taxonomy" id="1820382"/>
    <lineage>
        <taxon>Eukaryota</taxon>
        <taxon>Metazoa</taxon>
        <taxon>Ecdysozoa</taxon>
        <taxon>Arthropoda</taxon>
        <taxon>Crustacea</taxon>
        <taxon>Branchiopoda</taxon>
        <taxon>Diplostraca</taxon>
        <taxon>Cladocera</taxon>
        <taxon>Anomopoda</taxon>
        <taxon>Daphniidae</taxon>
        <taxon>Daphnia</taxon>
        <taxon>Daphnia similis group</taxon>
    </lineage>
</organism>
<keyword evidence="3" id="KW-1185">Reference proteome</keyword>
<evidence type="ECO:0000313" key="3">
    <source>
        <dbReference type="Proteomes" id="UP000820818"/>
    </source>
</evidence>
<gene>
    <name evidence="2" type="ORF">GHT06_009012</name>
</gene>
<evidence type="ECO:0000313" key="2">
    <source>
        <dbReference type="EMBL" id="KAI9565229.1"/>
    </source>
</evidence>